<dbReference type="EMBL" id="JH159152">
    <property type="protein sequence ID" value="EGZ24651.1"/>
    <property type="molecule type" value="Genomic_DNA"/>
</dbReference>
<keyword evidence="2" id="KW-1185">Reference proteome</keyword>
<dbReference type="OMA" id="ACAPSIE"/>
<name>G4Z094_PHYSP</name>
<proteinExistence type="predicted"/>
<dbReference type="SMR" id="G4Z094"/>
<protein>
    <submittedName>
        <fullName evidence="1">Uncharacterized protein</fullName>
    </submittedName>
</protein>
<organism evidence="1 2">
    <name type="scientific">Phytophthora sojae (strain P6497)</name>
    <name type="common">Soybean stem and root rot agent</name>
    <name type="synonym">Phytophthora megasperma f. sp. glycines</name>
    <dbReference type="NCBI Taxonomy" id="1094619"/>
    <lineage>
        <taxon>Eukaryota</taxon>
        <taxon>Sar</taxon>
        <taxon>Stramenopiles</taxon>
        <taxon>Oomycota</taxon>
        <taxon>Peronosporomycetes</taxon>
        <taxon>Peronosporales</taxon>
        <taxon>Peronosporaceae</taxon>
        <taxon>Phytophthora</taxon>
    </lineage>
</organism>
<evidence type="ECO:0000313" key="2">
    <source>
        <dbReference type="Proteomes" id="UP000002640"/>
    </source>
</evidence>
<gene>
    <name evidence="1" type="ORF">PHYSODRAFT_486799</name>
</gene>
<dbReference type="KEGG" id="psoj:PHYSODRAFT_486799"/>
<dbReference type="Proteomes" id="UP000002640">
    <property type="component" value="Unassembled WGS sequence"/>
</dbReference>
<dbReference type="RefSeq" id="XP_009519939.1">
    <property type="nucleotide sequence ID" value="XM_009521644.1"/>
</dbReference>
<sequence length="243" mass="27687">MHLPPRHPLFETALFQDPELLGNLSSCVQCGYAGPKTQLKATGLPPHVSILGQMRALQDNTLSTIEKIEESRREIVKDIIHELEERAIGAGTQDIEQDPDDKRTALPTFFWAGRFRRVPPDFVFPECSAAHLWVLWRCGNVEKRLPPLRLLEGADMPNRNSQKRLSDARYLMNKIETYAADRNLLRAGQTVSEAISVYSACAPSIEVSRSTTRARKRRRGQLSWVTVVRLHRVADKHRRQESQ</sequence>
<dbReference type="InParanoid" id="G4Z094"/>
<dbReference type="GeneID" id="20656076"/>
<dbReference type="AlphaFoldDB" id="G4Z094"/>
<accession>G4Z094</accession>
<reference evidence="1 2" key="1">
    <citation type="journal article" date="2006" name="Science">
        <title>Phytophthora genome sequences uncover evolutionary origins and mechanisms of pathogenesis.</title>
        <authorList>
            <person name="Tyler B.M."/>
            <person name="Tripathy S."/>
            <person name="Zhang X."/>
            <person name="Dehal P."/>
            <person name="Jiang R.H."/>
            <person name="Aerts A."/>
            <person name="Arredondo F.D."/>
            <person name="Baxter L."/>
            <person name="Bensasson D."/>
            <person name="Beynon J.L."/>
            <person name="Chapman J."/>
            <person name="Damasceno C.M."/>
            <person name="Dorrance A.E."/>
            <person name="Dou D."/>
            <person name="Dickerman A.W."/>
            <person name="Dubchak I.L."/>
            <person name="Garbelotto M."/>
            <person name="Gijzen M."/>
            <person name="Gordon S.G."/>
            <person name="Govers F."/>
            <person name="Grunwald N.J."/>
            <person name="Huang W."/>
            <person name="Ivors K.L."/>
            <person name="Jones R.W."/>
            <person name="Kamoun S."/>
            <person name="Krampis K."/>
            <person name="Lamour K.H."/>
            <person name="Lee M.K."/>
            <person name="McDonald W.H."/>
            <person name="Medina M."/>
            <person name="Meijer H.J."/>
            <person name="Nordberg E.K."/>
            <person name="Maclean D.J."/>
            <person name="Ospina-Giraldo M.D."/>
            <person name="Morris P.F."/>
            <person name="Phuntumart V."/>
            <person name="Putnam N.H."/>
            <person name="Rash S."/>
            <person name="Rose J.K."/>
            <person name="Sakihama Y."/>
            <person name="Salamov A.A."/>
            <person name="Savidor A."/>
            <person name="Scheuring C.F."/>
            <person name="Smith B.M."/>
            <person name="Sobral B.W."/>
            <person name="Terry A."/>
            <person name="Torto-Alalibo T.A."/>
            <person name="Win J."/>
            <person name="Xu Z."/>
            <person name="Zhang H."/>
            <person name="Grigoriev I.V."/>
            <person name="Rokhsar D.S."/>
            <person name="Boore J.L."/>
        </authorList>
    </citation>
    <scope>NUCLEOTIDE SEQUENCE [LARGE SCALE GENOMIC DNA]</scope>
    <source>
        <strain evidence="1 2">P6497</strain>
    </source>
</reference>
<evidence type="ECO:0000313" key="1">
    <source>
        <dbReference type="EMBL" id="EGZ24651.1"/>
    </source>
</evidence>